<evidence type="ECO:0000313" key="2">
    <source>
        <dbReference type="Proteomes" id="UP000635565"/>
    </source>
</evidence>
<dbReference type="EMBL" id="BNJJ01000002">
    <property type="protein sequence ID" value="GHO82496.1"/>
    <property type="molecule type" value="Genomic_DNA"/>
</dbReference>
<protein>
    <submittedName>
        <fullName evidence="1">Uncharacterized protein</fullName>
    </submittedName>
</protein>
<gene>
    <name evidence="1" type="ORF">KSZ_05020</name>
</gene>
<sequence>MTLGEDACQTRTGVAPSVLAQLNSTVLSLMDRLDVRNTARQIRYFGSFPEQAIQLVLQGSCHVY</sequence>
<evidence type="ECO:0000313" key="1">
    <source>
        <dbReference type="EMBL" id="GHO82496.1"/>
    </source>
</evidence>
<proteinExistence type="predicted"/>
<accession>A0ABQ3VAI0</accession>
<comment type="caution">
    <text evidence="1">The sequence shown here is derived from an EMBL/GenBank/DDBJ whole genome shotgun (WGS) entry which is preliminary data.</text>
</comment>
<reference evidence="1 2" key="1">
    <citation type="journal article" date="2021" name="Int. J. Syst. Evol. Microbiol.">
        <title>Reticulibacter mediterranei gen. nov., sp. nov., within the new family Reticulibacteraceae fam. nov., and Ktedonospora formicarum gen. nov., sp. nov., Ktedonobacter robiniae sp. nov., Dictyobacter formicarum sp. nov. and Dictyobacter arantiisoli sp. nov., belonging to the class Ktedonobacteria.</title>
        <authorList>
            <person name="Yabe S."/>
            <person name="Zheng Y."/>
            <person name="Wang C.M."/>
            <person name="Sakai Y."/>
            <person name="Abe K."/>
            <person name="Yokota A."/>
            <person name="Donadio S."/>
            <person name="Cavaletti L."/>
            <person name="Monciardini P."/>
        </authorList>
    </citation>
    <scope>NUCLEOTIDE SEQUENCE [LARGE SCALE GENOMIC DNA]</scope>
    <source>
        <strain evidence="1 2">SOSP1-9</strain>
    </source>
</reference>
<organism evidence="1 2">
    <name type="scientific">Dictyobacter formicarum</name>
    <dbReference type="NCBI Taxonomy" id="2778368"/>
    <lineage>
        <taxon>Bacteria</taxon>
        <taxon>Bacillati</taxon>
        <taxon>Chloroflexota</taxon>
        <taxon>Ktedonobacteria</taxon>
        <taxon>Ktedonobacterales</taxon>
        <taxon>Dictyobacteraceae</taxon>
        <taxon>Dictyobacter</taxon>
    </lineage>
</organism>
<dbReference type="RefSeq" id="WP_201360178.1">
    <property type="nucleotide sequence ID" value="NZ_BNJJ01000002.1"/>
</dbReference>
<dbReference type="Proteomes" id="UP000635565">
    <property type="component" value="Unassembled WGS sequence"/>
</dbReference>
<keyword evidence="2" id="KW-1185">Reference proteome</keyword>
<name>A0ABQ3VAI0_9CHLR</name>